<name>A0A0J6D2M3_9BACL</name>
<proteinExistence type="predicted"/>
<comment type="caution">
    <text evidence="1">The sequence shown here is derived from an EMBL/GenBank/DDBJ whole genome shotgun (WGS) entry which is preliminary data.</text>
</comment>
<accession>A0A0J6D2M3</accession>
<dbReference type="Pfam" id="PF08858">
    <property type="entry name" value="IDEAL"/>
    <property type="match status" value="1"/>
</dbReference>
<evidence type="ECO:0000313" key="1">
    <source>
        <dbReference type="EMBL" id="KMM38544.1"/>
    </source>
</evidence>
<protein>
    <submittedName>
        <fullName evidence="1">Uncharacterized protein</fullName>
    </submittedName>
</protein>
<sequence length="85" mass="10416">MNNHHKSYKDNMKQRAMKKKQEQETFELELYAQLILDEAVFTFQEERHQQTIDQALDQRDEKAFKEASEQYVAFLRSYKQELHFD</sequence>
<dbReference type="RefSeq" id="WP_048309660.1">
    <property type="nucleotide sequence ID" value="NZ_CP119526.1"/>
</dbReference>
<dbReference type="STRING" id="157733.AB986_04455"/>
<dbReference type="Gene3D" id="4.10.810.10">
    <property type="entry name" value="Virus Scaffolding Protein, Chain A"/>
    <property type="match status" value="1"/>
</dbReference>
<organism evidence="1 2">
    <name type="scientific">Guptibacillus hwajinpoensis</name>
    <dbReference type="NCBI Taxonomy" id="208199"/>
    <lineage>
        <taxon>Bacteria</taxon>
        <taxon>Bacillati</taxon>
        <taxon>Bacillota</taxon>
        <taxon>Bacilli</taxon>
        <taxon>Bacillales</taxon>
        <taxon>Guptibacillaceae</taxon>
        <taxon>Guptibacillus</taxon>
    </lineage>
</organism>
<dbReference type="GeneID" id="301326704"/>
<dbReference type="EMBL" id="LELK01000001">
    <property type="protein sequence ID" value="KMM38544.1"/>
    <property type="molecule type" value="Genomic_DNA"/>
</dbReference>
<dbReference type="OrthoDB" id="2989967at2"/>
<reference evidence="1" key="1">
    <citation type="submission" date="2015-06" db="EMBL/GenBank/DDBJ databases">
        <authorList>
            <person name="Liu B."/>
            <person name="Wang J."/>
            <person name="Zhu Y."/>
            <person name="Liu G."/>
            <person name="Chen Q."/>
            <person name="Zheng C."/>
            <person name="Che J."/>
            <person name="Ge C."/>
            <person name="Shi H."/>
            <person name="Pan Z."/>
            <person name="Liu X."/>
        </authorList>
    </citation>
    <scope>NUCLEOTIDE SEQUENCE [LARGE SCALE GENOMIC DNA]</scope>
    <source>
        <strain evidence="1">DSM 16346</strain>
    </source>
</reference>
<dbReference type="SMART" id="SM00914">
    <property type="entry name" value="IDEAL"/>
    <property type="match status" value="1"/>
</dbReference>
<dbReference type="InterPro" id="IPR014957">
    <property type="entry name" value="IDEAL_dom"/>
</dbReference>
<gene>
    <name evidence="1" type="ORF">AB986_04455</name>
</gene>
<keyword evidence="2" id="KW-1185">Reference proteome</keyword>
<dbReference type="AlphaFoldDB" id="A0A0J6D2M3"/>
<dbReference type="InterPro" id="IPR027393">
    <property type="entry name" value="Virus_scaffolding_prot_C"/>
</dbReference>
<evidence type="ECO:0000313" key="2">
    <source>
        <dbReference type="Proteomes" id="UP000035996"/>
    </source>
</evidence>
<dbReference type="Proteomes" id="UP000035996">
    <property type="component" value="Unassembled WGS sequence"/>
</dbReference>